<feature type="domain" description="Major facilitator superfamily (MFS) profile" evidence="7">
    <location>
        <begin position="8"/>
        <end position="381"/>
    </location>
</feature>
<name>A0ABT2F1L8_9STAP</name>
<evidence type="ECO:0000313" key="8">
    <source>
        <dbReference type="EMBL" id="MCS4485712.1"/>
    </source>
</evidence>
<dbReference type="PANTHER" id="PTHR23523:SF2">
    <property type="entry name" value="2-NITROIMIDAZOLE TRANSPORTER"/>
    <property type="match status" value="1"/>
</dbReference>
<evidence type="ECO:0000259" key="7">
    <source>
        <dbReference type="PROSITE" id="PS50850"/>
    </source>
</evidence>
<feature type="transmembrane region" description="Helical" evidence="6">
    <location>
        <begin position="48"/>
        <end position="66"/>
    </location>
</feature>
<proteinExistence type="predicted"/>
<feature type="transmembrane region" description="Helical" evidence="6">
    <location>
        <begin position="331"/>
        <end position="352"/>
    </location>
</feature>
<evidence type="ECO:0000256" key="5">
    <source>
        <dbReference type="ARBA" id="ARBA00023136"/>
    </source>
</evidence>
<dbReference type="InterPro" id="IPR011701">
    <property type="entry name" value="MFS"/>
</dbReference>
<feature type="transmembrane region" description="Helical" evidence="6">
    <location>
        <begin position="245"/>
        <end position="264"/>
    </location>
</feature>
<feature type="transmembrane region" description="Helical" evidence="6">
    <location>
        <begin position="160"/>
        <end position="181"/>
    </location>
</feature>
<feature type="transmembrane region" description="Helical" evidence="6">
    <location>
        <begin position="78"/>
        <end position="95"/>
    </location>
</feature>
<dbReference type="PANTHER" id="PTHR23523">
    <property type="match status" value="1"/>
</dbReference>
<feature type="transmembrane region" description="Helical" evidence="6">
    <location>
        <begin position="358"/>
        <end position="380"/>
    </location>
</feature>
<gene>
    <name evidence="8" type="ORF">NXS11_02255</name>
</gene>
<sequence>MNTSSSKVNWLLFAGVLLIAANLRAPITSVGVVLPTIQETLHLSHTEVSIIAIIPLLAFAVISLIVARISHRYGMARVLFVALLFIFIGVSLRSITSSTLLYVGTLLIGVGIAFGNVLAPGIIKSKFPYRIGIMTAWYTVVMNIFGALSSYSAAPLLQHFNYNIALAAISVVTFLAIIVWAPQLKSHETHAQNKQSNNVNVWKSPLSWRITLLMGGQSLIFYSLINWLPEFLLTYDISVQRAGLYLSILQIVIIPFTFVLPIYAVRLQSQVGLTAFAGALFTTGILILMLLPHWAFISIIIIGIACGFAFGLVNTFFSLRAENGLTAAKLAGMSQAVGYLFACIGPLMFGLLHDLTHTWTWSLAILLVTAIALMFIAAGAGRPTTIEATLGLSDNEA</sequence>
<dbReference type="InterPro" id="IPR052524">
    <property type="entry name" value="MFS_Cyanate_Porter"/>
</dbReference>
<dbReference type="EMBL" id="JANUXY010000002">
    <property type="protein sequence ID" value="MCS4485712.1"/>
    <property type="molecule type" value="Genomic_DNA"/>
</dbReference>
<evidence type="ECO:0000256" key="6">
    <source>
        <dbReference type="SAM" id="Phobius"/>
    </source>
</evidence>
<keyword evidence="4 6" id="KW-1133">Transmembrane helix</keyword>
<dbReference type="Pfam" id="PF07690">
    <property type="entry name" value="MFS_1"/>
    <property type="match status" value="1"/>
</dbReference>
<keyword evidence="9" id="KW-1185">Reference proteome</keyword>
<evidence type="ECO:0000256" key="3">
    <source>
        <dbReference type="ARBA" id="ARBA00022692"/>
    </source>
</evidence>
<dbReference type="InterPro" id="IPR036259">
    <property type="entry name" value="MFS_trans_sf"/>
</dbReference>
<evidence type="ECO:0000256" key="4">
    <source>
        <dbReference type="ARBA" id="ARBA00022989"/>
    </source>
</evidence>
<evidence type="ECO:0000256" key="1">
    <source>
        <dbReference type="ARBA" id="ARBA00004651"/>
    </source>
</evidence>
<feature type="transmembrane region" description="Helical" evidence="6">
    <location>
        <begin position="271"/>
        <end position="291"/>
    </location>
</feature>
<feature type="transmembrane region" description="Helical" evidence="6">
    <location>
        <begin position="297"/>
        <end position="319"/>
    </location>
</feature>
<keyword evidence="5 6" id="KW-0472">Membrane</keyword>
<dbReference type="PROSITE" id="PS50850">
    <property type="entry name" value="MFS"/>
    <property type="match status" value="1"/>
</dbReference>
<dbReference type="RefSeq" id="WP_259198313.1">
    <property type="nucleotide sequence ID" value="NZ_JANUXY010000002.1"/>
</dbReference>
<feature type="transmembrane region" description="Helical" evidence="6">
    <location>
        <begin position="101"/>
        <end position="123"/>
    </location>
</feature>
<keyword evidence="2" id="KW-0813">Transport</keyword>
<feature type="transmembrane region" description="Helical" evidence="6">
    <location>
        <begin position="206"/>
        <end position="225"/>
    </location>
</feature>
<feature type="transmembrane region" description="Helical" evidence="6">
    <location>
        <begin position="135"/>
        <end position="154"/>
    </location>
</feature>
<protein>
    <submittedName>
        <fullName evidence="8">MFS transporter</fullName>
    </submittedName>
</protein>
<dbReference type="CDD" id="cd17339">
    <property type="entry name" value="MFS_NIMT_CynX_like"/>
    <property type="match status" value="1"/>
</dbReference>
<dbReference type="InterPro" id="IPR020846">
    <property type="entry name" value="MFS_dom"/>
</dbReference>
<keyword evidence="3 6" id="KW-0812">Transmembrane</keyword>
<comment type="caution">
    <text evidence="8">The sequence shown here is derived from an EMBL/GenBank/DDBJ whole genome shotgun (WGS) entry which is preliminary data.</text>
</comment>
<evidence type="ECO:0000313" key="9">
    <source>
        <dbReference type="Proteomes" id="UP001205609"/>
    </source>
</evidence>
<organism evidence="8 9">
    <name type="scientific">Staphylococcus americanisciuri</name>
    <dbReference type="NCBI Taxonomy" id="2973940"/>
    <lineage>
        <taxon>Bacteria</taxon>
        <taxon>Bacillati</taxon>
        <taxon>Bacillota</taxon>
        <taxon>Bacilli</taxon>
        <taxon>Bacillales</taxon>
        <taxon>Staphylococcaceae</taxon>
        <taxon>Staphylococcus</taxon>
    </lineage>
</organism>
<comment type="subcellular location">
    <subcellularLocation>
        <location evidence="1">Cell membrane</location>
        <topology evidence="1">Multi-pass membrane protein</topology>
    </subcellularLocation>
</comment>
<accession>A0ABT2F1L8</accession>
<dbReference type="Gene3D" id="1.20.1250.20">
    <property type="entry name" value="MFS general substrate transporter like domains"/>
    <property type="match status" value="1"/>
</dbReference>
<evidence type="ECO:0000256" key="2">
    <source>
        <dbReference type="ARBA" id="ARBA00022448"/>
    </source>
</evidence>
<reference evidence="8 9" key="1">
    <citation type="journal article" date="2023" name="Int. J. Syst. Evol. Microbiol.">
        <title>Streptococcus sciuri sp. nov., Staphylococcus marylandisciuri sp. nov. and Staphylococcus americanisciuri sp. nov., isolated from faeces of eastern grey squirrel (Sciurus carolinensis).</title>
        <authorList>
            <person name="Volokhov D.V."/>
            <person name="Zagorodnyaya T.A."/>
            <person name="Furtak V.A."/>
            <person name="Nattanmai G."/>
            <person name="Randall L."/>
            <person name="Jose S."/>
            <person name="Gao Y."/>
            <person name="Eisenberg T."/>
            <person name="Delmonte P."/>
            <person name="Blom J."/>
            <person name="Mitchell K.K."/>
        </authorList>
    </citation>
    <scope>NUCLEOTIDE SEQUENCE [LARGE SCALE GENOMIC DNA]</scope>
    <source>
        <strain evidence="8 9">GRT3</strain>
    </source>
</reference>
<dbReference type="SUPFAM" id="SSF103473">
    <property type="entry name" value="MFS general substrate transporter"/>
    <property type="match status" value="1"/>
</dbReference>
<dbReference type="Proteomes" id="UP001205609">
    <property type="component" value="Unassembled WGS sequence"/>
</dbReference>